<sequence>MDYWRGTKPIETTKPITDPPHRSSTTDPPPPIVRLRSCLLRDRGMIQTHHRWKHTTIPLSLDSSDVVGIVAKLSKLSETLKDKKICCSYRNNERLVFHQIEVTDPVKKNDFYSGSQQENPLPELGSSQLPLFTGVKASKATSAKKPIEDKEAAAKFQAMCSIKEKDIALKEKT</sequence>
<organism evidence="2">
    <name type="scientific">Brassica cretica</name>
    <name type="common">Mustard</name>
    <dbReference type="NCBI Taxonomy" id="69181"/>
    <lineage>
        <taxon>Eukaryota</taxon>
        <taxon>Viridiplantae</taxon>
        <taxon>Streptophyta</taxon>
        <taxon>Embryophyta</taxon>
        <taxon>Tracheophyta</taxon>
        <taxon>Spermatophyta</taxon>
        <taxon>Magnoliopsida</taxon>
        <taxon>eudicotyledons</taxon>
        <taxon>Gunneridae</taxon>
        <taxon>Pentapetalae</taxon>
        <taxon>rosids</taxon>
        <taxon>malvids</taxon>
        <taxon>Brassicales</taxon>
        <taxon>Brassicaceae</taxon>
        <taxon>Brassiceae</taxon>
        <taxon>Brassica</taxon>
    </lineage>
</organism>
<evidence type="ECO:0000256" key="1">
    <source>
        <dbReference type="SAM" id="MobiDB-lite"/>
    </source>
</evidence>
<feature type="region of interest" description="Disordered" evidence="1">
    <location>
        <begin position="1"/>
        <end position="31"/>
    </location>
</feature>
<protein>
    <submittedName>
        <fullName evidence="2">Uncharacterized protein</fullName>
    </submittedName>
</protein>
<proteinExistence type="predicted"/>
<dbReference type="AlphaFoldDB" id="A0A8S9JRM4"/>
<dbReference type="EMBL" id="QGKY02000246">
    <property type="protein sequence ID" value="KAF2584116.1"/>
    <property type="molecule type" value="Genomic_DNA"/>
</dbReference>
<accession>A0A8S9JRM4</accession>
<name>A0A8S9JRM4_BRACR</name>
<comment type="caution">
    <text evidence="2">The sequence shown here is derived from an EMBL/GenBank/DDBJ whole genome shotgun (WGS) entry which is preliminary data.</text>
</comment>
<reference evidence="2" key="1">
    <citation type="submission" date="2019-12" db="EMBL/GenBank/DDBJ databases">
        <title>Genome sequencing and annotation of Brassica cretica.</title>
        <authorList>
            <person name="Studholme D.J."/>
            <person name="Sarris P.F."/>
        </authorList>
    </citation>
    <scope>NUCLEOTIDE SEQUENCE</scope>
    <source>
        <strain evidence="2">PFS-102/07</strain>
        <tissue evidence="2">Leaf</tissue>
    </source>
</reference>
<gene>
    <name evidence="2" type="ORF">F2Q70_00036716</name>
</gene>
<evidence type="ECO:0000313" key="2">
    <source>
        <dbReference type="EMBL" id="KAF2584116.1"/>
    </source>
</evidence>